<reference evidence="1 2" key="1">
    <citation type="journal article" date="2012" name="J. Bacteriol.">
        <title>Complete genome sequence of the B12-producing Shimwellia blattae strain DSM 4481, isolated from a cockroach.</title>
        <authorList>
            <person name="Brzuszkiewicz E."/>
            <person name="Waschkowitz T."/>
            <person name="Wiezer A."/>
            <person name="Daniel R."/>
        </authorList>
    </citation>
    <scope>NUCLEOTIDE SEQUENCE [LARGE SCALE GENOMIC DNA]</scope>
    <source>
        <strain evidence="2">ATCC 29907 / DSM 4481 / JCM 1650 / NBRC 105725 / CDC 9005-74</strain>
    </source>
</reference>
<proteinExistence type="predicted"/>
<dbReference type="OrthoDB" id="1264301at2"/>
<organism evidence="1 2">
    <name type="scientific">Shimwellia blattae (strain ATCC 29907 / DSM 4481 / JCM 1650 / NBRC 105725 / CDC 9005-74)</name>
    <name type="common">Escherichia blattae</name>
    <dbReference type="NCBI Taxonomy" id="630626"/>
    <lineage>
        <taxon>Bacteria</taxon>
        <taxon>Pseudomonadati</taxon>
        <taxon>Pseudomonadota</taxon>
        <taxon>Gammaproteobacteria</taxon>
        <taxon>Enterobacterales</taxon>
        <taxon>Enterobacteriaceae</taxon>
        <taxon>Shimwellia</taxon>
    </lineage>
</organism>
<name>I2B965_SHIBC</name>
<accession>I2B965</accession>
<dbReference type="HOGENOM" id="CLU_2720121_0_0_6"/>
<dbReference type="Pfam" id="PF09926">
    <property type="entry name" value="DUF2158"/>
    <property type="match status" value="1"/>
</dbReference>
<dbReference type="Proteomes" id="UP000001955">
    <property type="component" value="Chromosome"/>
</dbReference>
<dbReference type="InterPro" id="IPR019226">
    <property type="entry name" value="DUF2158"/>
</dbReference>
<dbReference type="AlphaFoldDB" id="I2B965"/>
<protein>
    <recommendedName>
        <fullName evidence="3">DUF2158 domain-containing protein</fullName>
    </recommendedName>
</protein>
<accession>K6VVP8</accession>
<sequence length="72" mass="7607">MTVKTGDVVTLKSGGPHMTVLGFARDMGEEWAAFPGNDIVVAWMDNLGHKLVDAFDPATLKFANTDPAIGCG</sequence>
<dbReference type="RefSeq" id="WP_002440921.1">
    <property type="nucleotide sequence ID" value="NC_017910.1"/>
</dbReference>
<evidence type="ECO:0000313" key="1">
    <source>
        <dbReference type="EMBL" id="AFJ47069.1"/>
    </source>
</evidence>
<dbReference type="KEGG" id="ebt:EBL_c19780"/>
<evidence type="ECO:0000313" key="2">
    <source>
        <dbReference type="Proteomes" id="UP000001955"/>
    </source>
</evidence>
<gene>
    <name evidence="1" type="ordered locus">EBL_c19780</name>
</gene>
<evidence type="ECO:0008006" key="3">
    <source>
        <dbReference type="Google" id="ProtNLM"/>
    </source>
</evidence>
<dbReference type="EMBL" id="CP001560">
    <property type="protein sequence ID" value="AFJ47069.1"/>
    <property type="molecule type" value="Genomic_DNA"/>
</dbReference>
<keyword evidence="2" id="KW-1185">Reference proteome</keyword>